<sequence length="118" mass="12886">MLRPTAAAVSALSSSQHMTIPSLLSRSYSKSSNAVPKADPDDSPIKKWLTALENGREAVPRNLTSVSYSPSFDFRKRGSSNTKATVQVPLQALSKEIPQEMFEGVRSLQSYNKSKDAL</sequence>
<keyword evidence="2" id="KW-1185">Reference proteome</keyword>
<dbReference type="Proteomes" id="UP000664534">
    <property type="component" value="Unassembled WGS sequence"/>
</dbReference>
<comment type="caution">
    <text evidence="1">The sequence shown here is derived from an EMBL/GenBank/DDBJ whole genome shotgun (WGS) entry which is preliminary data.</text>
</comment>
<proteinExistence type="predicted"/>
<name>A0A8H3J7R9_9LECA</name>
<reference evidence="1" key="1">
    <citation type="submission" date="2021-03" db="EMBL/GenBank/DDBJ databases">
        <authorList>
            <person name="Tagirdzhanova G."/>
        </authorList>
    </citation>
    <scope>NUCLEOTIDE SEQUENCE</scope>
</reference>
<protein>
    <submittedName>
        <fullName evidence="1">Uncharacterized protein</fullName>
    </submittedName>
</protein>
<dbReference type="AlphaFoldDB" id="A0A8H3J7R9"/>
<evidence type="ECO:0000313" key="2">
    <source>
        <dbReference type="Proteomes" id="UP000664534"/>
    </source>
</evidence>
<feature type="non-terminal residue" evidence="1">
    <location>
        <position position="118"/>
    </location>
</feature>
<gene>
    <name evidence="1" type="ORF">IMSHALPRED_003404</name>
</gene>
<dbReference type="EMBL" id="CAJPDT010000171">
    <property type="protein sequence ID" value="CAF9942180.1"/>
    <property type="molecule type" value="Genomic_DNA"/>
</dbReference>
<evidence type="ECO:0000313" key="1">
    <source>
        <dbReference type="EMBL" id="CAF9942180.1"/>
    </source>
</evidence>
<accession>A0A8H3J7R9</accession>
<organism evidence="1 2">
    <name type="scientific">Imshaugia aleurites</name>
    <dbReference type="NCBI Taxonomy" id="172621"/>
    <lineage>
        <taxon>Eukaryota</taxon>
        <taxon>Fungi</taxon>
        <taxon>Dikarya</taxon>
        <taxon>Ascomycota</taxon>
        <taxon>Pezizomycotina</taxon>
        <taxon>Lecanoromycetes</taxon>
        <taxon>OSLEUM clade</taxon>
        <taxon>Lecanoromycetidae</taxon>
        <taxon>Lecanorales</taxon>
        <taxon>Lecanorineae</taxon>
        <taxon>Parmeliaceae</taxon>
        <taxon>Imshaugia</taxon>
    </lineage>
</organism>